<accession>A0A3A9Y3N7</accession>
<dbReference type="EMBL" id="RAZT01000022">
    <property type="protein sequence ID" value="RKN26137.1"/>
    <property type="molecule type" value="Genomic_DNA"/>
</dbReference>
<dbReference type="SUPFAM" id="SSF53850">
    <property type="entry name" value="Periplasmic binding protein-like II"/>
    <property type="match status" value="1"/>
</dbReference>
<keyword evidence="2" id="KW-0732">Signal</keyword>
<sequence>MRSRRVAIAALAVATSLAVTACANRGGGGETSSANYPSKDLTLIVHAGAGGGSDLTARTLAKELESDLGKSIVVENRTGGGGRVGLTYLKDRPADGYSIGFIPVEVAMLGHQGADIKPDQYTILGQVMNAPATLSVPAESPYQTLAEFVAAAKAAPGTITVANSGAGAIWEAATLALGESAGVTFKPVPYDGGAPAVAAGVSGEVKAVMAGVSESGAAAKDGRLRVLAVLAPERVAALPDVPTGKELGVDVVIGGWGLMGAPANLPAEVKQRLADAVHKAASSATFTDVMTKAGNTPMATSPKDATAFTQAEFQRFGEIYQK</sequence>
<reference evidence="3 4" key="1">
    <citation type="submission" date="2018-09" db="EMBL/GenBank/DDBJ databases">
        <title>Micromonospora sp. nov. MS1-9, isolated from a root of Musa sp.</title>
        <authorList>
            <person name="Kuncharoen N."/>
            <person name="Kudo T."/>
            <person name="Ohkuma M."/>
            <person name="Yuki M."/>
            <person name="Tanasupawat S."/>
        </authorList>
    </citation>
    <scope>NUCLEOTIDE SEQUENCE [LARGE SCALE GENOMIC DNA]</scope>
    <source>
        <strain evidence="3 4">MS1-9</strain>
    </source>
</reference>
<dbReference type="PANTHER" id="PTHR42928">
    <property type="entry name" value="TRICARBOXYLATE-BINDING PROTEIN"/>
    <property type="match status" value="1"/>
</dbReference>
<protein>
    <submittedName>
        <fullName evidence="3">Tripartite tricarboxylate transporter substrate binding protein</fullName>
    </submittedName>
</protein>
<dbReference type="InterPro" id="IPR005064">
    <property type="entry name" value="BUG"/>
</dbReference>
<dbReference type="Gene3D" id="3.40.190.10">
    <property type="entry name" value="Periplasmic binding protein-like II"/>
    <property type="match status" value="1"/>
</dbReference>
<dbReference type="InterPro" id="IPR042100">
    <property type="entry name" value="Bug_dom1"/>
</dbReference>
<evidence type="ECO:0000256" key="1">
    <source>
        <dbReference type="ARBA" id="ARBA00006987"/>
    </source>
</evidence>
<evidence type="ECO:0000256" key="2">
    <source>
        <dbReference type="SAM" id="SignalP"/>
    </source>
</evidence>
<feature type="chain" id="PRO_5039487149" evidence="2">
    <location>
        <begin position="22"/>
        <end position="322"/>
    </location>
</feature>
<proteinExistence type="inferred from homology"/>
<dbReference type="PANTHER" id="PTHR42928:SF5">
    <property type="entry name" value="BLR1237 PROTEIN"/>
    <property type="match status" value="1"/>
</dbReference>
<dbReference type="RefSeq" id="WP_120690929.1">
    <property type="nucleotide sequence ID" value="NZ_RAZT01000022.1"/>
</dbReference>
<dbReference type="PIRSF" id="PIRSF017082">
    <property type="entry name" value="YflP"/>
    <property type="match status" value="1"/>
</dbReference>
<dbReference type="Proteomes" id="UP000275865">
    <property type="component" value="Unassembled WGS sequence"/>
</dbReference>
<organism evidence="3 4">
    <name type="scientific">Micromonospora musae</name>
    <dbReference type="NCBI Taxonomy" id="1894970"/>
    <lineage>
        <taxon>Bacteria</taxon>
        <taxon>Bacillati</taxon>
        <taxon>Actinomycetota</taxon>
        <taxon>Actinomycetes</taxon>
        <taxon>Micromonosporales</taxon>
        <taxon>Micromonosporaceae</taxon>
        <taxon>Micromonospora</taxon>
    </lineage>
</organism>
<evidence type="ECO:0000313" key="4">
    <source>
        <dbReference type="Proteomes" id="UP000275865"/>
    </source>
</evidence>
<dbReference type="Gene3D" id="3.40.190.150">
    <property type="entry name" value="Bordetella uptake gene, domain 1"/>
    <property type="match status" value="1"/>
</dbReference>
<dbReference type="PROSITE" id="PS51257">
    <property type="entry name" value="PROKAR_LIPOPROTEIN"/>
    <property type="match status" value="1"/>
</dbReference>
<evidence type="ECO:0000313" key="3">
    <source>
        <dbReference type="EMBL" id="RKN26137.1"/>
    </source>
</evidence>
<dbReference type="CDD" id="cd07012">
    <property type="entry name" value="PBP2_Bug_TTT"/>
    <property type="match status" value="1"/>
</dbReference>
<comment type="similarity">
    <text evidence="1">Belongs to the UPF0065 (bug) family.</text>
</comment>
<feature type="signal peptide" evidence="2">
    <location>
        <begin position="1"/>
        <end position="21"/>
    </location>
</feature>
<dbReference type="AlphaFoldDB" id="A0A3A9Y3N7"/>
<gene>
    <name evidence="3" type="ORF">D7044_30325</name>
</gene>
<comment type="caution">
    <text evidence="3">The sequence shown here is derived from an EMBL/GenBank/DDBJ whole genome shotgun (WGS) entry which is preliminary data.</text>
</comment>
<dbReference type="Pfam" id="PF03401">
    <property type="entry name" value="TctC"/>
    <property type="match status" value="1"/>
</dbReference>
<name>A0A3A9Y3N7_9ACTN</name>